<feature type="compositionally biased region" description="Polar residues" evidence="1">
    <location>
        <begin position="10"/>
        <end position="29"/>
    </location>
</feature>
<name>A0ABS3Z1A2_9BACT</name>
<evidence type="ECO:0000313" key="3">
    <source>
        <dbReference type="EMBL" id="MBO9203954.1"/>
    </source>
</evidence>
<protein>
    <submittedName>
        <fullName evidence="3">Uncharacterized protein</fullName>
    </submittedName>
</protein>
<feature type="region of interest" description="Disordered" evidence="1">
    <location>
        <begin position="1"/>
        <end position="76"/>
    </location>
</feature>
<feature type="compositionally biased region" description="Acidic residues" evidence="1">
    <location>
        <begin position="42"/>
        <end position="60"/>
    </location>
</feature>
<evidence type="ECO:0000313" key="4">
    <source>
        <dbReference type="Proteomes" id="UP000677244"/>
    </source>
</evidence>
<organism evidence="3 4">
    <name type="scientific">Niastella soli</name>
    <dbReference type="NCBI Taxonomy" id="2821487"/>
    <lineage>
        <taxon>Bacteria</taxon>
        <taxon>Pseudomonadati</taxon>
        <taxon>Bacteroidota</taxon>
        <taxon>Chitinophagia</taxon>
        <taxon>Chitinophagales</taxon>
        <taxon>Chitinophagaceae</taxon>
        <taxon>Niastella</taxon>
    </lineage>
</organism>
<keyword evidence="2" id="KW-0812">Transmembrane</keyword>
<dbReference type="RefSeq" id="WP_209142053.1">
    <property type="nucleotide sequence ID" value="NZ_JAGHKO010000011.1"/>
</dbReference>
<reference evidence="3 4" key="1">
    <citation type="submission" date="2021-03" db="EMBL/GenBank/DDBJ databases">
        <title>Assistant Professor.</title>
        <authorList>
            <person name="Huq M.A."/>
        </authorList>
    </citation>
    <scope>NUCLEOTIDE SEQUENCE [LARGE SCALE GENOMIC DNA]</scope>
    <source>
        <strain evidence="3 4">MAH-29</strain>
    </source>
</reference>
<dbReference type="EMBL" id="JAGHKO010000011">
    <property type="protein sequence ID" value="MBO9203954.1"/>
    <property type="molecule type" value="Genomic_DNA"/>
</dbReference>
<proteinExistence type="predicted"/>
<sequence>MKKRKRPRTDPNNQVHSEFETTIGNSFNTVRKETPIKNKNEADEDDPLNEVPGDEYDLVNEGDIASEPPKKSHSRRKVDKMPLLIGILGIIGLIGVIAVVRAMSAQTDQKLPC</sequence>
<feature type="compositionally biased region" description="Basic and acidic residues" evidence="1">
    <location>
        <begin position="30"/>
        <end position="41"/>
    </location>
</feature>
<accession>A0ABS3Z1A2</accession>
<dbReference type="Proteomes" id="UP000677244">
    <property type="component" value="Unassembled WGS sequence"/>
</dbReference>
<feature type="transmembrane region" description="Helical" evidence="2">
    <location>
        <begin position="81"/>
        <end position="103"/>
    </location>
</feature>
<evidence type="ECO:0000256" key="2">
    <source>
        <dbReference type="SAM" id="Phobius"/>
    </source>
</evidence>
<evidence type="ECO:0000256" key="1">
    <source>
        <dbReference type="SAM" id="MobiDB-lite"/>
    </source>
</evidence>
<comment type="caution">
    <text evidence="3">The sequence shown here is derived from an EMBL/GenBank/DDBJ whole genome shotgun (WGS) entry which is preliminary data.</text>
</comment>
<keyword evidence="2" id="KW-1133">Transmembrane helix</keyword>
<gene>
    <name evidence="3" type="ORF">J7I42_26955</name>
</gene>
<keyword evidence="4" id="KW-1185">Reference proteome</keyword>
<keyword evidence="2" id="KW-0472">Membrane</keyword>